<proteinExistence type="predicted"/>
<name>Q0W5D5_METAR</name>
<keyword evidence="3" id="KW-1185">Reference proteome</keyword>
<organism evidence="2 3">
    <name type="scientific">Methanocella arvoryzae (strain DSM 22066 / NBRC 105507 / MRE50)</name>
    <dbReference type="NCBI Taxonomy" id="351160"/>
    <lineage>
        <taxon>Archaea</taxon>
        <taxon>Methanobacteriati</taxon>
        <taxon>Methanobacteriota</taxon>
        <taxon>Stenosarchaea group</taxon>
        <taxon>Methanomicrobia</taxon>
        <taxon>Methanocellales</taxon>
        <taxon>Methanocellaceae</taxon>
        <taxon>Methanocella</taxon>
    </lineage>
</organism>
<evidence type="ECO:0000313" key="2">
    <source>
        <dbReference type="EMBL" id="CAJ36408.1"/>
    </source>
</evidence>
<feature type="region of interest" description="Disordered" evidence="1">
    <location>
        <begin position="38"/>
        <end position="57"/>
    </location>
</feature>
<accession>Q0W5D5</accession>
<evidence type="ECO:0000313" key="3">
    <source>
        <dbReference type="Proteomes" id="UP000000663"/>
    </source>
</evidence>
<reference evidence="2 3" key="1">
    <citation type="journal article" date="2006" name="Science">
        <title>Genome of rice cluster I archaea -- the key methane producers in the rice rhizosphere.</title>
        <authorList>
            <person name="Erkel C."/>
            <person name="Kube M."/>
            <person name="Reinhardt R."/>
            <person name="Liesack W."/>
        </authorList>
    </citation>
    <scope>NUCLEOTIDE SEQUENCE [LARGE SCALE GENOMIC DNA]</scope>
    <source>
        <strain evidence="3">DSM 22066 / NBRC 105507 / MRE50</strain>
    </source>
</reference>
<sequence>MLGEAVLAIDRPVSAGRKRYFTFFLAVGANRLVHLPRATEASPGSSKSTVSHDKFSSRKGFHAGEMFLHRRISPH</sequence>
<dbReference type="EMBL" id="AM114193">
    <property type="protein sequence ID" value="CAJ36408.1"/>
    <property type="molecule type" value="Genomic_DNA"/>
</dbReference>
<dbReference type="Proteomes" id="UP000000663">
    <property type="component" value="Chromosome"/>
</dbReference>
<dbReference type="AlphaFoldDB" id="Q0W5D5"/>
<protein>
    <submittedName>
        <fullName evidence="2">Uncharacterized protein</fullName>
    </submittedName>
</protein>
<gene>
    <name evidence="2" type="ORF">RCIA62</name>
</gene>
<dbReference type="eggNOG" id="arCOG07956">
    <property type="taxonomic scope" value="Archaea"/>
</dbReference>
<dbReference type="KEGG" id="rci:RCIA62"/>
<evidence type="ECO:0000256" key="1">
    <source>
        <dbReference type="SAM" id="MobiDB-lite"/>
    </source>
</evidence>